<dbReference type="Proteomes" id="UP000078428">
    <property type="component" value="Unassembled WGS sequence"/>
</dbReference>
<evidence type="ECO:0000313" key="1">
    <source>
        <dbReference type="EMBL" id="OAN48186.1"/>
    </source>
</evidence>
<proteinExistence type="predicted"/>
<evidence type="ECO:0000313" key="2">
    <source>
        <dbReference type="Proteomes" id="UP000078428"/>
    </source>
</evidence>
<dbReference type="CDD" id="cd02440">
    <property type="entry name" value="AdoMet_MTases"/>
    <property type="match status" value="1"/>
</dbReference>
<evidence type="ECO:0008006" key="3">
    <source>
        <dbReference type="Google" id="ProtNLM"/>
    </source>
</evidence>
<dbReference type="Gene3D" id="3.40.50.150">
    <property type="entry name" value="Vaccinia Virus protein VP39"/>
    <property type="match status" value="1"/>
</dbReference>
<gene>
    <name evidence="1" type="ORF">A6A04_05410</name>
</gene>
<dbReference type="RefSeq" id="WP_068494483.1">
    <property type="nucleotide sequence ID" value="NZ_LWQT01000077.1"/>
</dbReference>
<organism evidence="1 2">
    <name type="scientific">Paramagnetospirillum marisnigri</name>
    <dbReference type="NCBI Taxonomy" id="1285242"/>
    <lineage>
        <taxon>Bacteria</taxon>
        <taxon>Pseudomonadati</taxon>
        <taxon>Pseudomonadota</taxon>
        <taxon>Alphaproteobacteria</taxon>
        <taxon>Rhodospirillales</taxon>
        <taxon>Magnetospirillaceae</taxon>
        <taxon>Paramagnetospirillum</taxon>
    </lineage>
</organism>
<dbReference type="SUPFAM" id="SSF53335">
    <property type="entry name" value="S-adenosyl-L-methionine-dependent methyltransferases"/>
    <property type="match status" value="1"/>
</dbReference>
<dbReference type="InterPro" id="IPR029063">
    <property type="entry name" value="SAM-dependent_MTases_sf"/>
</dbReference>
<dbReference type="AlphaFoldDB" id="A0A178MHN4"/>
<sequence length="233" mass="27036">MSYPDIHAPNSIWKGRRNTLKSHLKFEYRAWFGETFLKDFPPEPPIPGPRYLNIGSGEKPTEGFVNADFYKTRLFAKWRRKDKKFDPNWMVDLRRPLKCGDGHFDGIFTEHVIEHMQPMEALVLLRELHRILKPGGVLRLIVPDADIYVRAYLGEVPQDFPFADVQDRTDILAQLTQEHGHQSIWNAEIMAKVLAAAGFAQVEKAAFRQGRNPDLLRDNQMYECHSLYMEAVK</sequence>
<accession>A0A178MHN4</accession>
<comment type="caution">
    <text evidence="1">The sequence shown here is derived from an EMBL/GenBank/DDBJ whole genome shotgun (WGS) entry which is preliminary data.</text>
</comment>
<name>A0A178MHN4_9PROT</name>
<protein>
    <recommendedName>
        <fullName evidence="3">Methyltransferase type 11 domain-containing protein</fullName>
    </recommendedName>
</protein>
<dbReference type="OrthoDB" id="9796760at2"/>
<dbReference type="STRING" id="1285242.A6A04_05410"/>
<reference evidence="1 2" key="1">
    <citation type="submission" date="2016-04" db="EMBL/GenBank/DDBJ databases">
        <title>Draft genome sequence of freshwater magnetotactic bacteria Magnetospirillum marisnigri SP-1 and Magnetospirillum moscoviense BB-1.</title>
        <authorList>
            <person name="Koziaeva V."/>
            <person name="Dziuba M.V."/>
            <person name="Ivanov T.M."/>
            <person name="Kuznetsov B."/>
            <person name="Grouzdev D.S."/>
        </authorList>
    </citation>
    <scope>NUCLEOTIDE SEQUENCE [LARGE SCALE GENOMIC DNA]</scope>
    <source>
        <strain evidence="1 2">SP-1</strain>
    </source>
</reference>
<keyword evidence="2" id="KW-1185">Reference proteome</keyword>
<dbReference type="Pfam" id="PF13489">
    <property type="entry name" value="Methyltransf_23"/>
    <property type="match status" value="1"/>
</dbReference>
<dbReference type="EMBL" id="LWQT01000077">
    <property type="protein sequence ID" value="OAN48186.1"/>
    <property type="molecule type" value="Genomic_DNA"/>
</dbReference>